<evidence type="ECO:0000313" key="1">
    <source>
        <dbReference type="EMBL" id="AGF93145.1"/>
    </source>
</evidence>
<dbReference type="Pfam" id="PF01041">
    <property type="entry name" value="DegT_DnrJ_EryC1"/>
    <property type="match status" value="1"/>
</dbReference>
<dbReference type="InterPro" id="IPR000653">
    <property type="entry name" value="DegT/StrS_aminotransferase"/>
</dbReference>
<dbReference type="PIRSF" id="PIRSF000390">
    <property type="entry name" value="PLP_StrS"/>
    <property type="match status" value="1"/>
</dbReference>
<dbReference type="EMBL" id="JX684083">
    <property type="protein sequence ID" value="AGF93145.1"/>
    <property type="molecule type" value="Genomic_DNA"/>
</dbReference>
<dbReference type="InterPro" id="IPR015424">
    <property type="entry name" value="PyrdxlP-dep_Trfase"/>
</dbReference>
<dbReference type="AlphaFoldDB" id="M1PPU7"/>
<organism evidence="1">
    <name type="scientific">uncultured organism</name>
    <dbReference type="NCBI Taxonomy" id="155900"/>
    <lineage>
        <taxon>unclassified sequences</taxon>
        <taxon>environmental samples</taxon>
    </lineage>
</organism>
<dbReference type="PANTHER" id="PTHR30244:SF34">
    <property type="entry name" value="DTDP-4-AMINO-4,6-DIDEOXYGALACTOSE TRANSAMINASE"/>
    <property type="match status" value="1"/>
</dbReference>
<accession>M1PPU7</accession>
<dbReference type="CDD" id="cd00616">
    <property type="entry name" value="AHBA_syn"/>
    <property type="match status" value="1"/>
</dbReference>
<gene>
    <name evidence="1" type="ORF">FLSS-18_0010</name>
</gene>
<dbReference type="Gene3D" id="3.40.640.10">
    <property type="entry name" value="Type I PLP-dependent aspartate aminotransferase-like (Major domain)"/>
    <property type="match status" value="1"/>
</dbReference>
<name>M1PPU7_9ZZZZ</name>
<dbReference type="InterPro" id="IPR015421">
    <property type="entry name" value="PyrdxlP-dep_Trfase_major"/>
</dbReference>
<reference evidence="1" key="1">
    <citation type="journal article" date="2013" name="Syst. Appl. Microbiol.">
        <title>New insights into the archaeal diversity of a hypersaline microbial mat obtained by a metagenomic approach.</title>
        <authorList>
            <person name="Lopez-Lopez A."/>
            <person name="Richter M."/>
            <person name="Pena A."/>
            <person name="Tamames J."/>
            <person name="Rossello-Mora R."/>
        </authorList>
    </citation>
    <scope>NUCLEOTIDE SEQUENCE</scope>
</reference>
<proteinExistence type="predicted"/>
<dbReference type="GO" id="GO:0000271">
    <property type="term" value="P:polysaccharide biosynthetic process"/>
    <property type="evidence" value="ECO:0007669"/>
    <property type="project" value="TreeGrafter"/>
</dbReference>
<dbReference type="GO" id="GO:0008483">
    <property type="term" value="F:transaminase activity"/>
    <property type="evidence" value="ECO:0007669"/>
    <property type="project" value="TreeGrafter"/>
</dbReference>
<dbReference type="PANTHER" id="PTHR30244">
    <property type="entry name" value="TRANSAMINASE"/>
    <property type="match status" value="1"/>
</dbReference>
<dbReference type="SUPFAM" id="SSF53383">
    <property type="entry name" value="PLP-dependent transferases"/>
    <property type="match status" value="1"/>
</dbReference>
<protein>
    <submittedName>
        <fullName evidence="1">Glutamine--scyllo-inositol transaminase</fullName>
    </submittedName>
</protein>
<dbReference type="GO" id="GO:0030170">
    <property type="term" value="F:pyridoxal phosphate binding"/>
    <property type="evidence" value="ECO:0007669"/>
    <property type="project" value="TreeGrafter"/>
</dbReference>
<dbReference type="Gene3D" id="3.90.1150.10">
    <property type="entry name" value="Aspartate Aminotransferase, domain 1"/>
    <property type="match status" value="1"/>
</dbReference>
<dbReference type="InterPro" id="IPR015422">
    <property type="entry name" value="PyrdxlP-dep_Trfase_small"/>
</dbReference>
<sequence length="373" mass="41173">MLGSDEESEVGKFEKEFKEHLKVNHVAAVANGSAALEISLKSVGVGAGDEVIIPAYTFVATATAVLRNNAVPIMVDIESDHYCIDPDGIEAAITSKTAAIVPVHFGGQIANMDRINSIAESHEIPVVEDAAHAHGSVYKGKYAGNFGDAGCFSFQESKVLTSGEGGAVVTNDDGLDRLVRSYRSCGRNEGRHWYEHFRLGGNYRMTEFQGALLQSQLDRLPDQVRKRTRNGKFLSDSIAKIAGFDPVKDSPGMDQNSHYYYIVNIDRDVFPEADKRTLIDALNAEGIPANEGYPFPLTENAMFREENWDKYGSPYTSDYYGKEYNVKEFDIPVTERACRDTIIISQRVLLADRVEVQDVVDSFAKLSSEFKSG</sequence>